<keyword evidence="8" id="KW-0677">Repeat</keyword>
<dbReference type="GO" id="GO:0005737">
    <property type="term" value="C:cytoplasm"/>
    <property type="evidence" value="ECO:0007669"/>
    <property type="project" value="UniProtKB-SubCell"/>
</dbReference>
<organism evidence="18 19">
    <name type="scientific">Rhynchophorus ferrugineus</name>
    <name type="common">Red palm weevil</name>
    <name type="synonym">Curculio ferrugineus</name>
    <dbReference type="NCBI Taxonomy" id="354439"/>
    <lineage>
        <taxon>Eukaryota</taxon>
        <taxon>Metazoa</taxon>
        <taxon>Ecdysozoa</taxon>
        <taxon>Arthropoda</taxon>
        <taxon>Hexapoda</taxon>
        <taxon>Insecta</taxon>
        <taxon>Pterygota</taxon>
        <taxon>Neoptera</taxon>
        <taxon>Endopterygota</taxon>
        <taxon>Coleoptera</taxon>
        <taxon>Polyphaga</taxon>
        <taxon>Cucujiformia</taxon>
        <taxon>Curculionidae</taxon>
        <taxon>Dryophthorinae</taxon>
        <taxon>Rhynchophorus</taxon>
    </lineage>
</organism>
<evidence type="ECO:0000256" key="2">
    <source>
        <dbReference type="ARBA" id="ARBA00004496"/>
    </source>
</evidence>
<evidence type="ECO:0000256" key="16">
    <source>
        <dbReference type="SAM" id="Phobius"/>
    </source>
</evidence>
<evidence type="ECO:0000256" key="12">
    <source>
        <dbReference type="ARBA" id="ARBA00024524"/>
    </source>
</evidence>
<keyword evidence="9" id="KW-0378">Hydrolase</keyword>
<keyword evidence="10" id="KW-0862">Zinc</keyword>
<evidence type="ECO:0000256" key="6">
    <source>
        <dbReference type="ARBA" id="ARBA00022670"/>
    </source>
</evidence>
<dbReference type="InterPro" id="IPR000834">
    <property type="entry name" value="Peptidase_M14"/>
</dbReference>
<dbReference type="EMBL" id="JAACXV010012964">
    <property type="protein sequence ID" value="KAF7274277.1"/>
    <property type="molecule type" value="Genomic_DNA"/>
</dbReference>
<reference evidence="18" key="1">
    <citation type="submission" date="2020-08" db="EMBL/GenBank/DDBJ databases">
        <title>Genome sequencing and assembly of the red palm weevil Rhynchophorus ferrugineus.</title>
        <authorList>
            <person name="Dias G.B."/>
            <person name="Bergman C.M."/>
            <person name="Manee M."/>
        </authorList>
    </citation>
    <scope>NUCLEOTIDE SEQUENCE</scope>
    <source>
        <strain evidence="18">AA-2017</strain>
        <tissue evidence="18">Whole larva</tissue>
    </source>
</reference>
<dbReference type="PROSITE" id="PS51450">
    <property type="entry name" value="LRR"/>
    <property type="match status" value="2"/>
</dbReference>
<dbReference type="InterPro" id="IPR032675">
    <property type="entry name" value="LRR_dom_sf"/>
</dbReference>
<evidence type="ECO:0000313" key="19">
    <source>
        <dbReference type="Proteomes" id="UP000625711"/>
    </source>
</evidence>
<accession>A0A834I465</accession>
<dbReference type="Gene3D" id="2.60.40.3120">
    <property type="match status" value="1"/>
</dbReference>
<keyword evidence="16" id="KW-0812">Transmembrane</keyword>
<evidence type="ECO:0000256" key="14">
    <source>
        <dbReference type="PROSITE-ProRule" id="PRU01379"/>
    </source>
</evidence>
<dbReference type="Gene3D" id="3.40.630.10">
    <property type="entry name" value="Zn peptidases"/>
    <property type="match status" value="2"/>
</dbReference>
<dbReference type="EC" id="3.4.17.24" evidence="13"/>
<dbReference type="InterPro" id="IPR034286">
    <property type="entry name" value="M14_AGBL5-like"/>
</dbReference>
<dbReference type="Gene3D" id="3.80.10.10">
    <property type="entry name" value="Ribonuclease Inhibitor"/>
    <property type="match status" value="2"/>
</dbReference>
<dbReference type="InterPro" id="IPR050821">
    <property type="entry name" value="Cytosolic_carboxypeptidase"/>
</dbReference>
<gene>
    <name evidence="18" type="ORF">GWI33_013057</name>
</gene>
<dbReference type="SMART" id="SM00365">
    <property type="entry name" value="LRR_SD22"/>
    <property type="match status" value="4"/>
</dbReference>
<feature type="region of interest" description="Disordered" evidence="15">
    <location>
        <begin position="656"/>
        <end position="717"/>
    </location>
</feature>
<feature type="active site" description="Proton donor/acceptor" evidence="14">
    <location>
        <position position="527"/>
    </location>
</feature>
<dbReference type="PROSITE" id="PS52035">
    <property type="entry name" value="PEPTIDASE_M14"/>
    <property type="match status" value="1"/>
</dbReference>
<keyword evidence="4" id="KW-0963">Cytoplasm</keyword>
<dbReference type="Proteomes" id="UP000625711">
    <property type="component" value="Unassembled WGS sequence"/>
</dbReference>
<evidence type="ECO:0000256" key="5">
    <source>
        <dbReference type="ARBA" id="ARBA00022614"/>
    </source>
</evidence>
<dbReference type="InterPro" id="IPR003591">
    <property type="entry name" value="Leu-rich_rpt_typical-subtyp"/>
</dbReference>
<evidence type="ECO:0000256" key="3">
    <source>
        <dbReference type="ARBA" id="ARBA00005988"/>
    </source>
</evidence>
<evidence type="ECO:0000256" key="15">
    <source>
        <dbReference type="SAM" id="MobiDB-lite"/>
    </source>
</evidence>
<name>A0A834I465_RHYFE</name>
<protein>
    <recommendedName>
        <fullName evidence="13">tubulin-glutamate carboxypeptidase</fullName>
        <ecNumber evidence="13">3.4.17.24</ecNumber>
    </recommendedName>
</protein>
<evidence type="ECO:0000256" key="4">
    <source>
        <dbReference type="ARBA" id="ARBA00022490"/>
    </source>
</evidence>
<dbReference type="Pfam" id="PF13855">
    <property type="entry name" value="LRR_8"/>
    <property type="match status" value="1"/>
</dbReference>
<comment type="caution">
    <text evidence="18">The sequence shown here is derived from an EMBL/GenBank/DDBJ whole genome shotgun (WGS) entry which is preliminary data.</text>
</comment>
<keyword evidence="16" id="KW-1133">Transmembrane helix</keyword>
<keyword evidence="5" id="KW-0433">Leucine-rich repeat</keyword>
<keyword evidence="11" id="KW-0482">Metalloprotease</keyword>
<evidence type="ECO:0000256" key="7">
    <source>
        <dbReference type="ARBA" id="ARBA00022723"/>
    </source>
</evidence>
<evidence type="ECO:0000256" key="9">
    <source>
        <dbReference type="ARBA" id="ARBA00022801"/>
    </source>
</evidence>
<dbReference type="InterPro" id="IPR001611">
    <property type="entry name" value="Leu-rich_rpt"/>
</dbReference>
<dbReference type="CDD" id="cd06236">
    <property type="entry name" value="M14_AGBL5_like"/>
    <property type="match status" value="1"/>
</dbReference>
<evidence type="ECO:0000256" key="10">
    <source>
        <dbReference type="ARBA" id="ARBA00022833"/>
    </source>
</evidence>
<keyword evidence="19" id="KW-1185">Reference proteome</keyword>
<keyword evidence="7" id="KW-0479">Metal-binding</keyword>
<dbReference type="GO" id="GO:0006508">
    <property type="term" value="P:proteolysis"/>
    <property type="evidence" value="ECO:0007669"/>
    <property type="project" value="UniProtKB-KW"/>
</dbReference>
<evidence type="ECO:0000256" key="13">
    <source>
        <dbReference type="ARBA" id="ARBA00026108"/>
    </source>
</evidence>
<feature type="compositionally biased region" description="Polar residues" evidence="15">
    <location>
        <begin position="662"/>
        <end position="674"/>
    </location>
</feature>
<feature type="transmembrane region" description="Helical" evidence="16">
    <location>
        <begin position="1192"/>
        <end position="1214"/>
    </location>
</feature>
<dbReference type="SUPFAM" id="SSF52058">
    <property type="entry name" value="L domain-like"/>
    <property type="match status" value="1"/>
</dbReference>
<evidence type="ECO:0000313" key="18">
    <source>
        <dbReference type="EMBL" id="KAF7274277.1"/>
    </source>
</evidence>
<comment type="similarity">
    <text evidence="3 14">Belongs to the peptidase M14 family.</text>
</comment>
<evidence type="ECO:0000256" key="8">
    <source>
        <dbReference type="ARBA" id="ARBA00022737"/>
    </source>
</evidence>
<feature type="domain" description="Peptidase M14" evidence="17">
    <location>
        <begin position="159"/>
        <end position="579"/>
    </location>
</feature>
<keyword evidence="16" id="KW-0472">Membrane</keyword>
<comment type="catalytic activity">
    <reaction evidence="12">
        <text>C-terminal L-alpha-aminoacyl-L-glutamyl-L-glutamyl-[tubulin] + H2O = C-terminal L-alpha-aminoacyl-L-glutamyl-[tubulin] + L-glutamate</text>
        <dbReference type="Rhea" id="RHEA:63792"/>
        <dbReference type="Rhea" id="RHEA-COMP:16435"/>
        <dbReference type="Rhea" id="RHEA-COMP:16436"/>
        <dbReference type="ChEBI" id="CHEBI:15377"/>
        <dbReference type="ChEBI" id="CHEBI:29985"/>
        <dbReference type="ChEBI" id="CHEBI:149555"/>
        <dbReference type="ChEBI" id="CHEBI:149556"/>
        <dbReference type="EC" id="3.4.17.24"/>
    </reaction>
    <physiologicalReaction direction="left-to-right" evidence="12">
        <dbReference type="Rhea" id="RHEA:63793"/>
    </physiologicalReaction>
</comment>
<evidence type="ECO:0000256" key="1">
    <source>
        <dbReference type="ARBA" id="ARBA00001947"/>
    </source>
</evidence>
<dbReference type="GO" id="GO:0004181">
    <property type="term" value="F:metallocarboxypeptidase activity"/>
    <property type="evidence" value="ECO:0007669"/>
    <property type="project" value="InterPro"/>
</dbReference>
<dbReference type="AlphaFoldDB" id="A0A834I465"/>
<comment type="subcellular location">
    <subcellularLocation>
        <location evidence="2">Cytoplasm</location>
    </subcellularLocation>
</comment>
<dbReference type="GO" id="GO:0008270">
    <property type="term" value="F:zinc ion binding"/>
    <property type="evidence" value="ECO:0007669"/>
    <property type="project" value="InterPro"/>
</dbReference>
<comment type="cofactor">
    <cofactor evidence="1">
        <name>Zn(2+)</name>
        <dbReference type="ChEBI" id="CHEBI:29105"/>
    </cofactor>
</comment>
<dbReference type="PANTHER" id="PTHR12756:SF12">
    <property type="entry name" value="CYTOSOLIC CARBOXYPEPTIDASE-LIKE PROTEIN 5"/>
    <property type="match status" value="1"/>
</dbReference>
<evidence type="ECO:0000259" key="17">
    <source>
        <dbReference type="PROSITE" id="PS52035"/>
    </source>
</evidence>
<dbReference type="SMART" id="SM00369">
    <property type="entry name" value="LRR_TYP"/>
    <property type="match status" value="4"/>
</dbReference>
<dbReference type="OrthoDB" id="10253041at2759"/>
<evidence type="ECO:0000256" key="11">
    <source>
        <dbReference type="ARBA" id="ARBA00023049"/>
    </source>
</evidence>
<dbReference type="SUPFAM" id="SSF53187">
    <property type="entry name" value="Zn-dependent exopeptidases"/>
    <property type="match status" value="1"/>
</dbReference>
<sequence>MEGIHCSQFTFYNDFDSANLSRVEFVPQNESAVSKQNSNTSNNNKSLVIELVDAEFNLWTKPDCYGTEFENGNRTWFYFAIKAPQPGLLVRLNLVDVNRQGKMYSQGMAPVYRVLPGKLKWERIQDKPVYSLINDIFTLSFKFRTPENTDSCTYFAFTYPFSYTDLQKMLVNIDAKYFTMQPLCEDDIYYVHETVCHSLEGRNIDLITISSYHGITMDREDRLKNLFPDKNVPRPHKFQGKKVIFISARVHPGETPSTFVFNGFLNLLLNRDDLQAQYLRKLYVFKLIPFLNPDGVARGHYRTDNRGVNLNRIYLNPSLKDHPSIYAARALIRYYHYGTEKEDKIPKCDNCQNSTANASSENDNLNRLSTMTLTESEAAKEVPSTTWCTKWHNFCRQCGCKLIQSESKEEVKFEDVDTIPTKTPTSDVSDLNRNESGVFMYMDLHGHASKKGIFMYGNHFDDIDRRVECMLLPKLMGLNNHHFHFQACNFTERNMYLRDKRDGMSRAGSGRVAVLSITGIIKSYTLECNYNTGRLVNVLPPTVKESAGKVHTLPVPPKYTPQIFEEVGKSLGASILDLTGQNPFSRLPNSEFHNLSGLRDWLRNSCTNNFHSAEGRPKMTRIKSQSCHPIHQTQGKLKVRVQPSKPIKKVGKLIPVERKENQPSCSTSRSSTKLNRPFKAKNRKEQSLKAKNAAGGMDKRSRVTVKPVKKSPEVKEAAGGSELHLREICFIKSTEGKTMIAKYKNKEGEEFDDSLVVSWDAPTSKATVFSHKSRALSAPHFARNVAASSEPGTSKQQGVFRVHNFSKTCSKVKLKKQALRRLSSAAELGKMERKKKKKLRVKCFFLNDHLGRQEIPEVGVFRMTSVLKCIAVLCSLFVIVQANINQCRDKLLEKCICGEHYIDRTEMFVVNCTNVGFTNTDALAVLPQETNMLVFTGNHLNILPTNIFGDTITLNDLQVIDMSNNGIKEIKGKSFHHVTNVRRLILNHNDISINDEYDRNFHHPRVFSNFVNLEELHLTNAFADNTDEELADDLHDIFVSSNLTKLYKLHLEQNEIKTWRDKKVFCDLPNLHDLYLGDNNIPSLNFDVFCLKKLRYLDLEDNNITRFTSSDLENFDVMANDPDRKDPLVLEFRNNPLDCEDASKYLYSWIQDTHVKVRNSDQLQCQTVKYGKKYIVNIKSLSESSHAKISKALTVLLVILVCILLTLLSAYIYLKKDSVRTKLSPVFDAISRKVQYTTIESQDV</sequence>
<dbReference type="Pfam" id="PF00246">
    <property type="entry name" value="Peptidase_M14"/>
    <property type="match status" value="1"/>
</dbReference>
<dbReference type="PANTHER" id="PTHR12756">
    <property type="entry name" value="CYTOSOLIC CARBOXYPEPTIDASE"/>
    <property type="match status" value="1"/>
</dbReference>
<proteinExistence type="inferred from homology"/>
<keyword evidence="6" id="KW-0645">Protease</keyword>